<keyword evidence="1" id="KW-0812">Transmembrane</keyword>
<comment type="caution">
    <text evidence="2">The sequence shown here is derived from an EMBL/GenBank/DDBJ whole genome shotgun (WGS) entry which is preliminary data.</text>
</comment>
<organism evidence="2 3">
    <name type="scientific">Candidatus Gottesmanbacteria bacterium RIFCSPHIGHO2_01_FULL_39_10</name>
    <dbReference type="NCBI Taxonomy" id="1798375"/>
    <lineage>
        <taxon>Bacteria</taxon>
        <taxon>Candidatus Gottesmaniibacteriota</taxon>
    </lineage>
</organism>
<accession>A0A1F5ZLI6</accession>
<name>A0A1F5ZLI6_9BACT</name>
<proteinExistence type="predicted"/>
<keyword evidence="1" id="KW-0472">Membrane</keyword>
<gene>
    <name evidence="2" type="ORF">A2773_01105</name>
</gene>
<evidence type="ECO:0000256" key="1">
    <source>
        <dbReference type="SAM" id="Phobius"/>
    </source>
</evidence>
<keyword evidence="1" id="KW-1133">Transmembrane helix</keyword>
<dbReference type="AlphaFoldDB" id="A0A1F5ZLI6"/>
<evidence type="ECO:0000313" key="3">
    <source>
        <dbReference type="Proteomes" id="UP000177383"/>
    </source>
</evidence>
<sequence>MAGFEGQASRNDKIILFFKFIIGAWIFISLGFTVAKMINLHPLEYLYYNSLVGGLKGAYGKYETDYWGLGFKEAVLWFKQNINDPKKTYKIYVEGDPLSSSYYFKPNMQLTNDPVKADYIFTFTRWNFHLRHPGKTIYTVERDGVPLIFIKKL</sequence>
<dbReference type="STRING" id="1798375.A2773_01105"/>
<dbReference type="EMBL" id="MFJE01000067">
    <property type="protein sequence ID" value="OGG12962.1"/>
    <property type="molecule type" value="Genomic_DNA"/>
</dbReference>
<reference evidence="2 3" key="1">
    <citation type="journal article" date="2016" name="Nat. Commun.">
        <title>Thousands of microbial genomes shed light on interconnected biogeochemical processes in an aquifer system.</title>
        <authorList>
            <person name="Anantharaman K."/>
            <person name="Brown C.T."/>
            <person name="Hug L.A."/>
            <person name="Sharon I."/>
            <person name="Castelle C.J."/>
            <person name="Probst A.J."/>
            <person name="Thomas B.C."/>
            <person name="Singh A."/>
            <person name="Wilkins M.J."/>
            <person name="Karaoz U."/>
            <person name="Brodie E.L."/>
            <person name="Williams K.H."/>
            <person name="Hubbard S.S."/>
            <person name="Banfield J.F."/>
        </authorList>
    </citation>
    <scope>NUCLEOTIDE SEQUENCE [LARGE SCALE GENOMIC DNA]</scope>
</reference>
<evidence type="ECO:0000313" key="2">
    <source>
        <dbReference type="EMBL" id="OGG12962.1"/>
    </source>
</evidence>
<feature type="transmembrane region" description="Helical" evidence="1">
    <location>
        <begin position="14"/>
        <end position="35"/>
    </location>
</feature>
<dbReference type="Proteomes" id="UP000177383">
    <property type="component" value="Unassembled WGS sequence"/>
</dbReference>
<protein>
    <submittedName>
        <fullName evidence="2">Uncharacterized protein</fullName>
    </submittedName>
</protein>